<dbReference type="InterPro" id="IPR011006">
    <property type="entry name" value="CheY-like_superfamily"/>
</dbReference>
<evidence type="ECO:0000313" key="5">
    <source>
        <dbReference type="Proteomes" id="UP000184694"/>
    </source>
</evidence>
<name>A0A1N6IDH9_9BACT</name>
<dbReference type="InterPro" id="IPR003607">
    <property type="entry name" value="HD/PDEase_dom"/>
</dbReference>
<evidence type="ECO:0000259" key="3">
    <source>
        <dbReference type="PROSITE" id="PS51832"/>
    </source>
</evidence>
<evidence type="ECO:0000259" key="2">
    <source>
        <dbReference type="PROSITE" id="PS50110"/>
    </source>
</evidence>
<reference evidence="5" key="1">
    <citation type="submission" date="2016-11" db="EMBL/GenBank/DDBJ databases">
        <authorList>
            <person name="Varghese N."/>
            <person name="Submissions S."/>
        </authorList>
    </citation>
    <scope>NUCLEOTIDE SEQUENCE [LARGE SCALE GENOMIC DNA]</scope>
    <source>
        <strain evidence="5">DSM 17456</strain>
    </source>
</reference>
<dbReference type="SUPFAM" id="SSF109604">
    <property type="entry name" value="HD-domain/PDEase-like"/>
    <property type="match status" value="1"/>
</dbReference>
<dbReference type="GO" id="GO:0000160">
    <property type="term" value="P:phosphorelay signal transduction system"/>
    <property type="evidence" value="ECO:0007669"/>
    <property type="project" value="InterPro"/>
</dbReference>
<organism evidence="4 5">
    <name type="scientific">Halodesulfovibrio marinisediminis DSM 17456</name>
    <dbReference type="NCBI Taxonomy" id="1121457"/>
    <lineage>
        <taxon>Bacteria</taxon>
        <taxon>Pseudomonadati</taxon>
        <taxon>Thermodesulfobacteriota</taxon>
        <taxon>Desulfovibrionia</taxon>
        <taxon>Desulfovibrionales</taxon>
        <taxon>Desulfovibrionaceae</taxon>
        <taxon>Halodesulfovibrio</taxon>
    </lineage>
</organism>
<dbReference type="InterPro" id="IPR052020">
    <property type="entry name" value="Cyclic_di-GMP/3'3'-cGAMP_PDE"/>
</dbReference>
<keyword evidence="5" id="KW-1185">Reference proteome</keyword>
<protein>
    <submittedName>
        <fullName evidence="4">Putative two-component system response regulator</fullName>
    </submittedName>
</protein>
<dbReference type="Pfam" id="PF00072">
    <property type="entry name" value="Response_reg"/>
    <property type="match status" value="1"/>
</dbReference>
<dbReference type="SMART" id="SM00471">
    <property type="entry name" value="HDc"/>
    <property type="match status" value="1"/>
</dbReference>
<feature type="domain" description="Response regulatory" evidence="2">
    <location>
        <begin position="18"/>
        <end position="133"/>
    </location>
</feature>
<dbReference type="InterPro" id="IPR037522">
    <property type="entry name" value="HD_GYP_dom"/>
</dbReference>
<dbReference type="PROSITE" id="PS51832">
    <property type="entry name" value="HD_GYP"/>
    <property type="match status" value="1"/>
</dbReference>
<dbReference type="CDD" id="cd19920">
    <property type="entry name" value="REC_PA4781-like"/>
    <property type="match status" value="1"/>
</dbReference>
<proteinExistence type="predicted"/>
<dbReference type="PANTHER" id="PTHR45228">
    <property type="entry name" value="CYCLIC DI-GMP PHOSPHODIESTERASE TM_0186-RELATED"/>
    <property type="match status" value="1"/>
</dbReference>
<dbReference type="SUPFAM" id="SSF52172">
    <property type="entry name" value="CheY-like"/>
    <property type="match status" value="1"/>
</dbReference>
<evidence type="ECO:0000313" key="4">
    <source>
        <dbReference type="EMBL" id="SIO30077.1"/>
    </source>
</evidence>
<dbReference type="PANTHER" id="PTHR45228:SF5">
    <property type="entry name" value="CYCLIC DI-GMP PHOSPHODIESTERASE VC_1348-RELATED"/>
    <property type="match status" value="1"/>
</dbReference>
<dbReference type="Pfam" id="PF13487">
    <property type="entry name" value="HD_5"/>
    <property type="match status" value="1"/>
</dbReference>
<dbReference type="AlphaFoldDB" id="A0A1N6IDH9"/>
<keyword evidence="1" id="KW-0597">Phosphoprotein</keyword>
<gene>
    <name evidence="4" type="ORF">SAMN02745161_2645</name>
</gene>
<dbReference type="Gene3D" id="1.10.3210.10">
    <property type="entry name" value="Hypothetical protein af1432"/>
    <property type="match status" value="1"/>
</dbReference>
<dbReference type="PROSITE" id="PS50110">
    <property type="entry name" value="RESPONSE_REGULATORY"/>
    <property type="match status" value="1"/>
</dbReference>
<evidence type="ECO:0000256" key="1">
    <source>
        <dbReference type="PROSITE-ProRule" id="PRU00169"/>
    </source>
</evidence>
<dbReference type="Gene3D" id="3.40.50.2300">
    <property type="match status" value="1"/>
</dbReference>
<sequence>MLKVSGIGGSPVNRDKLTVLVVDDAPENIEILRTILQPQYKVKAARTGEKAIKIAQTTPPDMILLDVVMPEMDGYEVCRQLKVDPTTAEIPIIFITAKTSADNETQGFELGAVDYITKPVRPAIVKARVATHLALRDQTHHLEELVVQRTIELQNTHLELIRCLGQAAEYKDNETGLHVIRMSHYARIIAQQLDVGDDWVQLVFQAAPMHDVGKIGIPDSILSKPGKLTDEEWQMMRNHPEYGAEIIGDHSSLLLSMAREIALTHHEKWDGTGYPYNLAGEAIPLSGRVVAIADVFDALTSERPYKHAWAVEDAVALIQENAGKHFDPDLVPLFLKELPAVLEIKKKYAENAEGVSKHLHNVLGVSA</sequence>
<feature type="domain" description="HD-GYP" evidence="3">
    <location>
        <begin position="153"/>
        <end position="350"/>
    </location>
</feature>
<feature type="modified residue" description="4-aspartylphosphate" evidence="1">
    <location>
        <position position="66"/>
    </location>
</feature>
<dbReference type="STRING" id="1121457.SAMN02745161_2645"/>
<dbReference type="CDD" id="cd00077">
    <property type="entry name" value="HDc"/>
    <property type="match status" value="1"/>
</dbReference>
<dbReference type="InterPro" id="IPR001789">
    <property type="entry name" value="Sig_transdc_resp-reg_receiver"/>
</dbReference>
<accession>A0A1N6IDH9</accession>
<dbReference type="Proteomes" id="UP000184694">
    <property type="component" value="Unassembled WGS sequence"/>
</dbReference>
<dbReference type="SMART" id="SM00448">
    <property type="entry name" value="REC"/>
    <property type="match status" value="1"/>
</dbReference>
<dbReference type="EMBL" id="FSRG01000006">
    <property type="protein sequence ID" value="SIO30077.1"/>
    <property type="molecule type" value="Genomic_DNA"/>
</dbReference>